<evidence type="ECO:0000313" key="2">
    <source>
        <dbReference type="Proteomes" id="UP000308489"/>
    </source>
</evidence>
<dbReference type="KEGG" id="hhw:NCTC503_01474"/>
<dbReference type="Proteomes" id="UP000308489">
    <property type="component" value="Chromosome 1"/>
</dbReference>
<organism evidence="1 2">
    <name type="scientific">Hathewaya histolytica</name>
    <name type="common">Clostridium histolyticum</name>
    <dbReference type="NCBI Taxonomy" id="1498"/>
    <lineage>
        <taxon>Bacteria</taxon>
        <taxon>Bacillati</taxon>
        <taxon>Bacillota</taxon>
        <taxon>Clostridia</taxon>
        <taxon>Eubacteriales</taxon>
        <taxon>Clostridiaceae</taxon>
        <taxon>Hathewaya</taxon>
    </lineage>
</organism>
<dbReference type="AlphaFoldDB" id="A0A4U9RDH7"/>
<reference evidence="1 2" key="1">
    <citation type="submission" date="2019-05" db="EMBL/GenBank/DDBJ databases">
        <authorList>
            <consortium name="Pathogen Informatics"/>
        </authorList>
    </citation>
    <scope>NUCLEOTIDE SEQUENCE [LARGE SCALE GENOMIC DNA]</scope>
    <source>
        <strain evidence="1 2">NCTC503</strain>
    </source>
</reference>
<dbReference type="GO" id="GO:0005198">
    <property type="term" value="F:structural molecule activity"/>
    <property type="evidence" value="ECO:0007669"/>
    <property type="project" value="InterPro"/>
</dbReference>
<accession>A0A4U9RDH7</accession>
<dbReference type="RefSeq" id="WP_138210128.1">
    <property type="nucleotide sequence ID" value="NZ_CBCRUQ010000014.1"/>
</dbReference>
<keyword evidence="2" id="KW-1185">Reference proteome</keyword>
<dbReference type="OrthoDB" id="3197444at2"/>
<dbReference type="EMBL" id="LR590481">
    <property type="protein sequence ID" value="VTQ89784.1"/>
    <property type="molecule type" value="Genomic_DNA"/>
</dbReference>
<dbReference type="InterPro" id="IPR009319">
    <property type="entry name" value="Phage_A118_VSP1"/>
</dbReference>
<evidence type="ECO:0000313" key="1">
    <source>
        <dbReference type="EMBL" id="VTQ89784.1"/>
    </source>
</evidence>
<proteinExistence type="predicted"/>
<sequence>MAKNNKPSKLGDILKRVTKKSIEKEIKKEKAKSYDIRKIFEQMELHLISSMHRAFYFHEREQSKEGFQWEQWQLTKLREIEKYRKRNKKLVEGYNKPIQQAINRELQGNFNKGQNRVSKLIDKVKQFFNKQPSIGLPNDIEEKQGVRDYISKLLNRPIKPPQETNFFGVNDKKLNALQETVTNDLNKASHAVLRKMDDVYRQTIFKSHMYFQNGTKTLNQAIDMATKDFLDKGINCIQYKDGKRVNIASYAEMCLRTASHRATLLGEGKKRDEYGLHLVVVSAHANTCKHCEPWQGKVLIDDVFSHPSKEFIEEYKGKYKLLSEAIESGLLHPNCRHTLTTYFPSITQLPVVPDGKEAIKLYEAEQRQRALERELRKWRRFELGTCDTEGQRKAHDKVREIEQTLRGHLKNNPELRRDYNREKADIRSTKEINYTADLREFNKYKESLVEGLPNTPEEFQKLKYNKIKKYEELKQAYKLNISSQARADLYINNIVEESDNIDVIRPRNIYKELNKSEVGKDTIKYIEDNNLNIELHYQNVPNEIRGICWGKKQIEIYVPNTKTKLVTTQTLIHEVTHLKYDIRDTQWAETVCFLKEKEHIKGELTIKDKRDTIKLVKRLYPDLPWR</sequence>
<protein>
    <submittedName>
        <fullName evidence="1">Phage minor capsid protein</fullName>
    </submittedName>
</protein>
<name>A0A4U9RDH7_HATHI</name>
<gene>
    <name evidence="1" type="ORF">NCTC503_01474</name>
</gene>
<dbReference type="Pfam" id="PF06152">
    <property type="entry name" value="Phage_min_cap2"/>
    <property type="match status" value="1"/>
</dbReference>